<dbReference type="SUPFAM" id="SSF56801">
    <property type="entry name" value="Acetyl-CoA synthetase-like"/>
    <property type="match status" value="1"/>
</dbReference>
<keyword evidence="16" id="KW-1185">Reference proteome</keyword>
<dbReference type="InterPro" id="IPR045851">
    <property type="entry name" value="AMP-bd_C_sf"/>
</dbReference>
<dbReference type="OrthoDB" id="4262000at2759"/>
<evidence type="ECO:0000256" key="1">
    <source>
        <dbReference type="ARBA" id="ARBA00006432"/>
    </source>
</evidence>
<dbReference type="EC" id="6.2.1.1" evidence="2"/>
<evidence type="ECO:0000313" key="16">
    <source>
        <dbReference type="Proteomes" id="UP000019376"/>
    </source>
</evidence>
<dbReference type="GO" id="GO:0003987">
    <property type="term" value="F:acetate-CoA ligase activity"/>
    <property type="evidence" value="ECO:0007669"/>
    <property type="project" value="UniProtKB-EC"/>
</dbReference>
<evidence type="ECO:0000256" key="7">
    <source>
        <dbReference type="ARBA" id="ARBA00022741"/>
    </source>
</evidence>
<dbReference type="STRING" id="933388.S8AXW0"/>
<dbReference type="GO" id="GO:0016746">
    <property type="term" value="F:acyltransferase activity"/>
    <property type="evidence" value="ECO:0007669"/>
    <property type="project" value="UniProtKB-KW"/>
</dbReference>
<dbReference type="InterPro" id="IPR000873">
    <property type="entry name" value="AMP-dep_synth/lig_dom"/>
</dbReference>
<accession>S8AXW0</accession>
<dbReference type="Pfam" id="PF13193">
    <property type="entry name" value="AMP-binding_C"/>
    <property type="match status" value="1"/>
</dbReference>
<dbReference type="InterPro" id="IPR032387">
    <property type="entry name" value="ACAS_N"/>
</dbReference>
<dbReference type="InterPro" id="IPR011904">
    <property type="entry name" value="Ac_CoA_lig"/>
</dbReference>
<dbReference type="PANTHER" id="PTHR24095">
    <property type="entry name" value="ACETYL-COENZYME A SYNTHETASE"/>
    <property type="match status" value="1"/>
</dbReference>
<evidence type="ECO:0000256" key="8">
    <source>
        <dbReference type="ARBA" id="ARBA00022840"/>
    </source>
</evidence>
<keyword evidence="3" id="KW-0596">Phosphopantetheine</keyword>
<dbReference type="GO" id="GO:0019427">
    <property type="term" value="P:acetyl-CoA biosynthetic process from acetate"/>
    <property type="evidence" value="ECO:0007669"/>
    <property type="project" value="InterPro"/>
</dbReference>
<evidence type="ECO:0000313" key="15">
    <source>
        <dbReference type="EMBL" id="EPS26777.1"/>
    </source>
</evidence>
<evidence type="ECO:0000256" key="4">
    <source>
        <dbReference type="ARBA" id="ARBA00022553"/>
    </source>
</evidence>
<keyword evidence="4" id="KW-0597">Phosphoprotein</keyword>
<dbReference type="InterPro" id="IPR025110">
    <property type="entry name" value="AMP-bd_C"/>
</dbReference>
<dbReference type="PhylomeDB" id="S8AXW0"/>
<dbReference type="NCBIfam" id="NF001208">
    <property type="entry name" value="PRK00174.1"/>
    <property type="match status" value="1"/>
</dbReference>
<keyword evidence="6" id="KW-0808">Transferase</keyword>
<feature type="region of interest" description="Disordered" evidence="10">
    <location>
        <begin position="669"/>
        <end position="688"/>
    </location>
</feature>
<feature type="region of interest" description="Disordered" evidence="10">
    <location>
        <begin position="1"/>
        <end position="45"/>
    </location>
</feature>
<feature type="domain" description="Acetyl-coenzyme A synthetase N-terminal" evidence="13">
    <location>
        <begin position="43"/>
        <end position="99"/>
    </location>
</feature>
<name>S8AXW0_PENO1</name>
<evidence type="ECO:0000259" key="14">
    <source>
        <dbReference type="Pfam" id="PF22664"/>
    </source>
</evidence>
<feature type="domain" description="AMP-dependent synthetase/ligase" evidence="11">
    <location>
        <begin position="101"/>
        <end position="488"/>
    </location>
</feature>
<dbReference type="Pfam" id="PF00501">
    <property type="entry name" value="AMP-binding"/>
    <property type="match status" value="1"/>
</dbReference>
<dbReference type="Proteomes" id="UP000019376">
    <property type="component" value="Unassembled WGS sequence"/>
</dbReference>
<dbReference type="PANTHER" id="PTHR24095:SF14">
    <property type="entry name" value="ACETYL-COENZYME A SYNTHETASE 1"/>
    <property type="match status" value="1"/>
</dbReference>
<proteinExistence type="inferred from homology"/>
<dbReference type="GO" id="GO:0005829">
    <property type="term" value="C:cytosol"/>
    <property type="evidence" value="ECO:0007669"/>
    <property type="project" value="TreeGrafter"/>
</dbReference>
<dbReference type="NCBIfam" id="TIGR02188">
    <property type="entry name" value="Ac_CoA_lig_AcsA"/>
    <property type="match status" value="1"/>
</dbReference>
<dbReference type="GO" id="GO:0005524">
    <property type="term" value="F:ATP binding"/>
    <property type="evidence" value="ECO:0007669"/>
    <property type="project" value="UniProtKB-KW"/>
</dbReference>
<evidence type="ECO:0000256" key="10">
    <source>
        <dbReference type="SAM" id="MobiDB-lite"/>
    </source>
</evidence>
<keyword evidence="7" id="KW-0547">Nucleotide-binding</keyword>
<keyword evidence="8" id="KW-0067">ATP-binding</keyword>
<feature type="region of interest" description="Disordered" evidence="10">
    <location>
        <begin position="860"/>
        <end position="892"/>
    </location>
</feature>
<feature type="domain" description="Trichothecene 3-O-acetyltransferase-like N-terminal" evidence="14">
    <location>
        <begin position="731"/>
        <end position="856"/>
    </location>
</feature>
<evidence type="ECO:0000259" key="13">
    <source>
        <dbReference type="Pfam" id="PF16177"/>
    </source>
</evidence>
<comment type="similarity">
    <text evidence="1">Belongs to the ATP-dependent AMP-binding enzyme family.</text>
</comment>
<sequence>MTIFRQIKRKDNPAPARSSNITIPETSVRQQPSVPPTHDQNDYKNLYRRSIDQPEDFWSSMATDHLQWDSPFRSVYLNGADASTHSWFAGGKLNACFNCVDRHASHNPHKMAILYERDEPTSTPEGMTFAELLRDVSKLSWVLKDLGVQQGEVVTVYMPNIPEAIVGMLACARIGAIHSVVFAGFSSQSLRGRLDDAKSKVILTVDEGVRGGKVIPMKNLVEDALVEYEGPRVKCLVLRRTKNPVPWCHRSTDFNWHEECAKWPSYFAPVSMGAEDPLYLLYTSGSTGKPKGLMHSTAGYLLSCAVSGKYALDLKPADVMFCAGDVGWITGHNYLVYSPLLLGITTVIFEGTPAYPDFDRFWQILSRCKASHFYAAPTTLRMIKKARPDGNKMALKDLRVIASIGEPLAPNVWEWCFEILGRKRACVLDTYFQTETGCHAFTPLAGVTPIKPGSVALPFFGFNPALIDPDSGKEVDEDEGQGLLAFKQSWPGIARTVWRDHARYIKTYFNDSRGYFITGDGASRDRDGYYTILGRVDDVVNISGHRLSTGEIESALLNQGPFAEVAVVGVQDQITGQALNVFAVLKRPGTEDSREMSISAQEHVGKAIGRFAVPKNVFIVNDLPKTRSGKIMRRILRKILEGETDQFGDTSTLIHPDVISHIIEQVKGQNAPSSGTSRVIDTPGSTAGSASSITDYPYQFSDYELTLLDHILPPCHMFMFLSFGAASIEGIDALRHGVARLSDFLPFLTGVVVPSRHCQDKKDAFEVQPAEKAFLQKYPMLKVAFSPKMDQITPDDFIQQDYLPIPFMMPPTEPMPLVRFQANVTTRRIVLCVAYNHRALDSTGVSVVLKTLARLCSSPKDQAESLPTSDDIETSTRQRIRGSASKEPVPLGWTPVPLSLDAGATEDSSHEAVSRKFSLSARKIALLKEVCNSASVAEVHNGSGKRRHCTSNDVISALVGVCGNAARRDIVPDCVSPPRVIIAANVRKQCQLPPNYIGNVLVAAEATDPISLISSHMKIPDDLRSLRQEDLTQICGYALALRDQIASISESYLRGILHTISEASSFSSITPAYGKSIIVSSLRWMDFYLDFGPLGKVERYDIPETKVKGVCWVLPLHELEGGSESEPFELRFVLERAAMERLQKNEFFRWVASD</sequence>
<dbReference type="Gene3D" id="3.30.559.10">
    <property type="entry name" value="Chloramphenicol acetyltransferase-like domain"/>
    <property type="match status" value="2"/>
</dbReference>
<evidence type="ECO:0000256" key="2">
    <source>
        <dbReference type="ARBA" id="ARBA00013275"/>
    </source>
</evidence>
<dbReference type="Pfam" id="PF16177">
    <property type="entry name" value="ACAS_N"/>
    <property type="match status" value="1"/>
</dbReference>
<dbReference type="InterPro" id="IPR042099">
    <property type="entry name" value="ANL_N_sf"/>
</dbReference>
<protein>
    <recommendedName>
        <fullName evidence="2">acetate--CoA ligase</fullName>
        <ecNumber evidence="2">6.2.1.1</ecNumber>
    </recommendedName>
</protein>
<dbReference type="InterPro" id="IPR023213">
    <property type="entry name" value="CAT-like_dom_sf"/>
</dbReference>
<gene>
    <name evidence="15" type="ORF">PDE_01716</name>
</gene>
<evidence type="ECO:0000256" key="5">
    <source>
        <dbReference type="ARBA" id="ARBA00022598"/>
    </source>
</evidence>
<evidence type="ECO:0000256" key="6">
    <source>
        <dbReference type="ARBA" id="ARBA00022679"/>
    </source>
</evidence>
<dbReference type="GO" id="GO:0016208">
    <property type="term" value="F:AMP binding"/>
    <property type="evidence" value="ECO:0007669"/>
    <property type="project" value="InterPro"/>
</dbReference>
<reference evidence="15 16" key="1">
    <citation type="journal article" date="2013" name="PLoS ONE">
        <title>Genomic and secretomic analyses reveal unique features of the lignocellulolytic enzyme system of Penicillium decumbens.</title>
        <authorList>
            <person name="Liu G."/>
            <person name="Zhang L."/>
            <person name="Wei X."/>
            <person name="Zou G."/>
            <person name="Qin Y."/>
            <person name="Ma L."/>
            <person name="Li J."/>
            <person name="Zheng H."/>
            <person name="Wang S."/>
            <person name="Wang C."/>
            <person name="Xun L."/>
            <person name="Zhao G.-P."/>
            <person name="Zhou Z."/>
            <person name="Qu Y."/>
        </authorList>
    </citation>
    <scope>NUCLEOTIDE SEQUENCE [LARGE SCALE GENOMIC DNA]</scope>
    <source>
        <strain evidence="16">114-2 / CGMCC 5302</strain>
    </source>
</reference>
<keyword evidence="5" id="KW-0436">Ligase</keyword>
<dbReference type="Gene3D" id="3.30.300.30">
    <property type="match status" value="1"/>
</dbReference>
<organism evidence="15 16">
    <name type="scientific">Penicillium oxalicum (strain 114-2 / CGMCC 5302)</name>
    <name type="common">Penicillium decumbens</name>
    <dbReference type="NCBI Taxonomy" id="933388"/>
    <lineage>
        <taxon>Eukaryota</taxon>
        <taxon>Fungi</taxon>
        <taxon>Dikarya</taxon>
        <taxon>Ascomycota</taxon>
        <taxon>Pezizomycotina</taxon>
        <taxon>Eurotiomycetes</taxon>
        <taxon>Eurotiomycetidae</taxon>
        <taxon>Eurotiales</taxon>
        <taxon>Aspergillaceae</taxon>
        <taxon>Penicillium</taxon>
    </lineage>
</organism>
<evidence type="ECO:0000259" key="11">
    <source>
        <dbReference type="Pfam" id="PF00501"/>
    </source>
</evidence>
<dbReference type="Gene3D" id="3.40.50.12780">
    <property type="entry name" value="N-terminal domain of ligase-like"/>
    <property type="match status" value="1"/>
</dbReference>
<dbReference type="InterPro" id="IPR020845">
    <property type="entry name" value="AMP-binding_CS"/>
</dbReference>
<evidence type="ECO:0000259" key="12">
    <source>
        <dbReference type="Pfam" id="PF13193"/>
    </source>
</evidence>
<feature type="domain" description="AMP-binding enzyme C-terminal" evidence="12">
    <location>
        <begin position="551"/>
        <end position="630"/>
    </location>
</feature>
<dbReference type="EMBL" id="KB644409">
    <property type="protein sequence ID" value="EPS26777.1"/>
    <property type="molecule type" value="Genomic_DNA"/>
</dbReference>
<keyword evidence="9" id="KW-0012">Acyltransferase</keyword>
<dbReference type="Pfam" id="PF22664">
    <property type="entry name" value="TRI-like_N"/>
    <property type="match status" value="1"/>
</dbReference>
<dbReference type="PROSITE" id="PS00455">
    <property type="entry name" value="AMP_BINDING"/>
    <property type="match status" value="1"/>
</dbReference>
<dbReference type="InterPro" id="IPR054710">
    <property type="entry name" value="Tri101-like_N"/>
</dbReference>
<dbReference type="HOGENOM" id="CLU_276096_0_0_1"/>
<feature type="compositionally biased region" description="Polar residues" evidence="10">
    <location>
        <begin position="17"/>
        <end position="32"/>
    </location>
</feature>
<evidence type="ECO:0000256" key="9">
    <source>
        <dbReference type="ARBA" id="ARBA00023315"/>
    </source>
</evidence>
<dbReference type="AlphaFoldDB" id="S8AXW0"/>
<evidence type="ECO:0000256" key="3">
    <source>
        <dbReference type="ARBA" id="ARBA00022450"/>
    </source>
</evidence>
<dbReference type="FunFam" id="3.40.50.12780:FF:000001">
    <property type="entry name" value="Acetyl-coenzyme A synthetase"/>
    <property type="match status" value="1"/>
</dbReference>
<dbReference type="eggNOG" id="KOG1175">
    <property type="taxonomic scope" value="Eukaryota"/>
</dbReference>